<dbReference type="GO" id="GO:0005743">
    <property type="term" value="C:mitochondrial inner membrane"/>
    <property type="evidence" value="ECO:0007669"/>
    <property type="project" value="EnsemblFungi"/>
</dbReference>
<evidence type="ECO:0000256" key="12">
    <source>
        <dbReference type="SAM" id="Phobius"/>
    </source>
</evidence>
<feature type="transmembrane region" description="Helical" evidence="12">
    <location>
        <begin position="408"/>
        <end position="432"/>
    </location>
</feature>
<feature type="transmembrane region" description="Helical" evidence="12">
    <location>
        <begin position="102"/>
        <end position="121"/>
    </location>
</feature>
<keyword evidence="5 12" id="KW-1133">Transmembrane helix</keyword>
<proteinExistence type="inferred from homology"/>
<feature type="transmembrane region" description="Helical" evidence="12">
    <location>
        <begin position="215"/>
        <end position="233"/>
    </location>
</feature>
<name>A0A068RIS8_9FUNG</name>
<dbReference type="GO" id="GO:0051537">
    <property type="term" value="F:2 iron, 2 sulfur cluster binding"/>
    <property type="evidence" value="ECO:0007669"/>
    <property type="project" value="EnsemblFungi"/>
</dbReference>
<evidence type="ECO:0000256" key="11">
    <source>
        <dbReference type="ARBA" id="ARBA00048044"/>
    </source>
</evidence>
<dbReference type="GO" id="GO:0016653">
    <property type="term" value="F:oxidoreductase activity, acting on NAD(P)H, heme protein as acceptor"/>
    <property type="evidence" value="ECO:0007669"/>
    <property type="project" value="TreeGrafter"/>
</dbReference>
<reference evidence="13" key="1">
    <citation type="submission" date="2013-08" db="EMBL/GenBank/DDBJ databases">
        <title>Gene expansion shapes genome architecture in the human pathogen Lichtheimia corymbifera: an evolutionary genomics analysis in the ancient terrestrial Mucorales (Mucoromycotina).</title>
        <authorList>
            <person name="Schwartze V.U."/>
            <person name="Winter S."/>
            <person name="Shelest E."/>
            <person name="Marcet-Houben M."/>
            <person name="Horn F."/>
            <person name="Wehner S."/>
            <person name="Hoffmann K."/>
            <person name="Riege K."/>
            <person name="Sammeth M."/>
            <person name="Nowrousian M."/>
            <person name="Valiante V."/>
            <person name="Linde J."/>
            <person name="Jacobsen I.D."/>
            <person name="Marz M."/>
            <person name="Brakhage A.A."/>
            <person name="Gabaldon T."/>
            <person name="Bocker S."/>
            <person name="Voigt K."/>
        </authorList>
    </citation>
    <scope>NUCLEOTIDE SEQUENCE [LARGE SCALE GENOMIC DNA]</scope>
    <source>
        <strain evidence="13">FSU 9682</strain>
    </source>
</reference>
<dbReference type="HAMAP" id="MF_01665">
    <property type="entry name" value="HemeA_synth_type2"/>
    <property type="match status" value="1"/>
</dbReference>
<keyword evidence="3 12" id="KW-0812">Transmembrane</keyword>
<evidence type="ECO:0000313" key="13">
    <source>
        <dbReference type="EMBL" id="CDH49904.1"/>
    </source>
</evidence>
<dbReference type="VEuPathDB" id="FungiDB:LCOR_01630.1"/>
<dbReference type="AlphaFoldDB" id="A0A068RIS8"/>
<dbReference type="OrthoDB" id="1726137at2759"/>
<comment type="subcellular location">
    <subcellularLocation>
        <location evidence="2">Membrane</location>
        <topology evidence="2">Multi-pass membrane protein</topology>
    </subcellularLocation>
</comment>
<evidence type="ECO:0000256" key="6">
    <source>
        <dbReference type="ARBA" id="ARBA00023002"/>
    </source>
</evidence>
<dbReference type="InterPro" id="IPR003780">
    <property type="entry name" value="COX15/CtaA_fam"/>
</dbReference>
<feature type="transmembrane region" description="Helical" evidence="12">
    <location>
        <begin position="313"/>
        <end position="334"/>
    </location>
</feature>
<evidence type="ECO:0000256" key="2">
    <source>
        <dbReference type="ARBA" id="ARBA00004141"/>
    </source>
</evidence>
<sequence>MLRNSLHRLGRLGATCSHHHHRPFTVLRALPRSPSLTWTTTTTTFRSMHSSSLKQSALAQLRSNGVFKRLMSNASATAAATTATNTTAAAAKATVTKPIVAYWLYFNAGLVFAIVVVGGLTRLTESGLSITEWNVISGMKPPRSEQEWIEEFEKYKQYPEYKLLNRHMELNEFKTIFYWEWTHRMIGRFIGAAFILPGLYFASRGYMSKRVMKQTFGITALLGFQGFMGWYMVKSGLSQALMEEPGAVPRVSQYRLTAHLATAFMIYAGTIFVAADILRQHKIATGTYPKEAAAMLNNPVLHRFRRFAHIMGALIFCTAMSGGLVAGLDAGLIYNEFPFMGNSMIPPKAELWSDDYVKPNDGGKWRNLLENPTTVQFDHRTLAESTATLATALWLYSRRLPLPKNARVAMNTMMGAVVLQVTLGISTLIYMVPIELAAAHQAGALALLTSNFWLIHALRKVPI</sequence>
<comment type="caution">
    <text evidence="13">The sequence shown here is derived from an EMBL/GenBank/DDBJ whole genome shotgun (WGS) entry which is preliminary data.</text>
</comment>
<keyword evidence="9 12" id="KW-0472">Membrane</keyword>
<dbReference type="STRING" id="1263082.A0A068RIS8"/>
<evidence type="ECO:0000256" key="7">
    <source>
        <dbReference type="ARBA" id="ARBA00023004"/>
    </source>
</evidence>
<keyword evidence="14" id="KW-1185">Reference proteome</keyword>
<protein>
    <submittedName>
        <fullName evidence="13">Cytochrome c oxidase assembly protein cox15</fullName>
    </submittedName>
</protein>
<keyword evidence="7" id="KW-0408">Iron</keyword>
<evidence type="ECO:0000256" key="3">
    <source>
        <dbReference type="ARBA" id="ARBA00022692"/>
    </source>
</evidence>
<dbReference type="InterPro" id="IPR023754">
    <property type="entry name" value="HemeA_Synthase_type2"/>
</dbReference>
<dbReference type="Proteomes" id="UP000027586">
    <property type="component" value="Unassembled WGS sequence"/>
</dbReference>
<feature type="transmembrane region" description="Helical" evidence="12">
    <location>
        <begin position="253"/>
        <end position="275"/>
    </location>
</feature>
<dbReference type="GO" id="GO:0005759">
    <property type="term" value="C:mitochondrial matrix"/>
    <property type="evidence" value="ECO:0007669"/>
    <property type="project" value="EnsemblFungi"/>
</dbReference>
<comment type="catalytic activity">
    <reaction evidence="11">
        <text>Fe(II)-heme o + 2 A + H2O = Fe(II)-heme a + 2 AH2</text>
        <dbReference type="Rhea" id="RHEA:63388"/>
        <dbReference type="ChEBI" id="CHEBI:13193"/>
        <dbReference type="ChEBI" id="CHEBI:15377"/>
        <dbReference type="ChEBI" id="CHEBI:17499"/>
        <dbReference type="ChEBI" id="CHEBI:60530"/>
        <dbReference type="ChEBI" id="CHEBI:61715"/>
        <dbReference type="EC" id="1.17.99.9"/>
    </reaction>
    <physiologicalReaction direction="left-to-right" evidence="11">
        <dbReference type="Rhea" id="RHEA:63389"/>
    </physiologicalReaction>
</comment>
<feature type="transmembrane region" description="Helical" evidence="12">
    <location>
        <begin position="185"/>
        <end position="203"/>
    </location>
</feature>
<gene>
    <name evidence="13" type="ORF">LCOR_01630.1</name>
</gene>
<accession>A0A068RIS8</accession>
<keyword evidence="4" id="KW-0479">Metal-binding</keyword>
<keyword evidence="6" id="KW-0560">Oxidoreductase</keyword>
<dbReference type="PANTHER" id="PTHR23289">
    <property type="entry name" value="CYTOCHROME C OXIDASE ASSEMBLY PROTEIN COX15"/>
    <property type="match status" value="1"/>
</dbReference>
<evidence type="ECO:0000256" key="5">
    <source>
        <dbReference type="ARBA" id="ARBA00022989"/>
    </source>
</evidence>
<dbReference type="GO" id="GO:0046872">
    <property type="term" value="F:metal ion binding"/>
    <property type="evidence" value="ECO:0007669"/>
    <property type="project" value="UniProtKB-KW"/>
</dbReference>
<keyword evidence="8" id="KW-0350">Heme biosynthesis</keyword>
<comment type="cofactor">
    <cofactor evidence="1">
        <name>heme b</name>
        <dbReference type="ChEBI" id="CHEBI:60344"/>
    </cofactor>
</comment>
<dbReference type="GO" id="GO:0120547">
    <property type="term" value="F:heme A synthase activity"/>
    <property type="evidence" value="ECO:0007669"/>
    <property type="project" value="UniProtKB-EC"/>
</dbReference>
<dbReference type="GO" id="GO:0006784">
    <property type="term" value="P:heme A biosynthetic process"/>
    <property type="evidence" value="ECO:0007669"/>
    <property type="project" value="EnsemblFungi"/>
</dbReference>
<dbReference type="Pfam" id="PF02628">
    <property type="entry name" value="COX15-CtaA"/>
    <property type="match status" value="1"/>
</dbReference>
<evidence type="ECO:0000256" key="4">
    <source>
        <dbReference type="ARBA" id="ARBA00022723"/>
    </source>
</evidence>
<evidence type="ECO:0000313" key="14">
    <source>
        <dbReference type="Proteomes" id="UP000027586"/>
    </source>
</evidence>
<dbReference type="PANTHER" id="PTHR23289:SF2">
    <property type="entry name" value="CYTOCHROME C OXIDASE ASSEMBLY PROTEIN COX15 HOMOLOG"/>
    <property type="match status" value="1"/>
</dbReference>
<evidence type="ECO:0000256" key="9">
    <source>
        <dbReference type="ARBA" id="ARBA00023136"/>
    </source>
</evidence>
<organism evidence="13 14">
    <name type="scientific">Lichtheimia corymbifera JMRC:FSU:9682</name>
    <dbReference type="NCBI Taxonomy" id="1263082"/>
    <lineage>
        <taxon>Eukaryota</taxon>
        <taxon>Fungi</taxon>
        <taxon>Fungi incertae sedis</taxon>
        <taxon>Mucoromycota</taxon>
        <taxon>Mucoromycotina</taxon>
        <taxon>Mucoromycetes</taxon>
        <taxon>Mucorales</taxon>
        <taxon>Lichtheimiaceae</taxon>
        <taxon>Lichtheimia</taxon>
    </lineage>
</organism>
<dbReference type="EMBL" id="CBTN010000004">
    <property type="protein sequence ID" value="CDH49904.1"/>
    <property type="molecule type" value="Genomic_DNA"/>
</dbReference>
<comment type="pathway">
    <text evidence="10">Porphyrin-containing compound metabolism; heme A biosynthesis; heme A from heme O: step 1/1.</text>
</comment>
<evidence type="ECO:0000256" key="10">
    <source>
        <dbReference type="ARBA" id="ARBA00044501"/>
    </source>
</evidence>
<evidence type="ECO:0000256" key="1">
    <source>
        <dbReference type="ARBA" id="ARBA00001970"/>
    </source>
</evidence>
<evidence type="ECO:0000256" key="8">
    <source>
        <dbReference type="ARBA" id="ARBA00023133"/>
    </source>
</evidence>